<comment type="caution">
    <text evidence="4">The sequence shown here is derived from an EMBL/GenBank/DDBJ whole genome shotgun (WGS) entry which is preliminary data.</text>
</comment>
<keyword evidence="1" id="KW-0175">Coiled coil</keyword>
<proteinExistence type="predicted"/>
<organism evidence="4 5">
    <name type="scientific">Paraclostridium tenue</name>
    <dbReference type="NCBI Taxonomy" id="1737"/>
    <lineage>
        <taxon>Bacteria</taxon>
        <taxon>Bacillati</taxon>
        <taxon>Bacillota</taxon>
        <taxon>Clostridia</taxon>
        <taxon>Peptostreptococcales</taxon>
        <taxon>Peptostreptococcaceae</taxon>
        <taxon>Paraclostridium</taxon>
    </lineage>
</organism>
<name>A0ABN1LYF0_9FIRM</name>
<evidence type="ECO:0000259" key="3">
    <source>
        <dbReference type="Pfam" id="PF06605"/>
    </source>
</evidence>
<feature type="coiled-coil region" evidence="1">
    <location>
        <begin position="570"/>
        <end position="601"/>
    </location>
</feature>
<feature type="domain" description="Tail spike" evidence="3">
    <location>
        <begin position="89"/>
        <end position="350"/>
    </location>
</feature>
<accession>A0ABN1LYF0</accession>
<dbReference type="Gene3D" id="2.60.40.10">
    <property type="entry name" value="Immunoglobulins"/>
    <property type="match status" value="1"/>
</dbReference>
<evidence type="ECO:0000313" key="4">
    <source>
        <dbReference type="EMBL" id="GAA0861698.1"/>
    </source>
</evidence>
<sequence length="1274" mass="144173">MKDYLLLLDENERLKRIVNDYEFYDDEIKSTTFGERVFTFKMNDSVVDIENGNKIGVFADGKFDLFIVDQVEAETYYSTSIKVTCLHDFYSIQTQKAITQYYRESVSLRDAMTEMLNGTSYELGECVERALIPIGPYLYKNPLWCIQDIISNFGVEIDYSIELNETRTGISRKLVHVVNALGSDTGIRCSTDLNVSKIKRVQKDKFYTVMYGCGSEYQKDLVKYKYDFKDVSWSVLNGNPTDKPAGQEFVEDKKAIAKYGRIIGIFEDGRIKDPELLLKKTWEALQKNNRPIVSYELDIEELKSEDGYEHLNFKLGDIIILQNTIDNSRAKFRIVEDCVSVRNKNKRKVTVGEQLKGIFSGGNSGNSDGTEGPGGSVIDPGGEQINPPSLEEITPDTLPAVPIVSAKGLWAKVTLSWTYESKMYYNYEVYASKIKDFEPTVFHMIYSGKASAFLHEVGTKETWYYRVRAVNTFGHATEFSNQVEATTTKVVDGTEYFESAAIKDALIEELRLDRGWIGQLDATYLNVKGKFTILDGNNERTMYVDSFGRIELKPSVFTLTSECVTNVSTKEEVDEKVNDAKKELNSNIDDVQESVNNLKGYTDGAFKDNLLTEDEKSKISGFLKPLETEFIDVTKEYNTLYSNSDLVGTPKTNLKNSYDSYKLKYDGLISTINSLLKLTNINNDNKLALDNAYREHDTMLANYRQRVNEAVDSIAFKKANASLDSAKTYTNAQIKVVNDAINLKVSKQEYDENKNVINDKFTEFDQTFDDFNFKFQNLGAPNEVDDSNFGRGTQRWKLVRADLDVPAVIEYSLGYNGGDIMCTNSAYIGDCSFDKSATWEQRIYPKNNKMTQFTLSGCYHYTNVRHGGGVSVPMANLYMEIHNKDGTVEYYNHANFLESGVTNVGWKTVHQTYTRSNKAIDYIKLIIYKRNTVGELRITQIDLHENGLHRKWIPGANEINNHITTVDANGVKVDSAHTSQFARIDEEFFCVYNGGEAPINRQAFFGLEDDVPTLLLGAHGINPGVQTFGGTHLGFKHYAPDKAPYNWGGSWGMFEYKLDSGKTHISRMGFNQIGNIELMPHKETHIYKNVHVHGHSNYEISTSLGVFPTYMEDWGGVTAYLHGIKAYGHTIGSDNGSDIHCIRSTGGRSSIHAHFVEMQSAEVVYSLNPNLPKVYKSDAIVKFDLGTAITTLAQNHEQLKVNEKKQDDLIISNLLASIEMYEMLLDINPNISQDEKRKSRMSSIYVTLINENKISIDDIPLNIVDIVKRKLNLN</sequence>
<keyword evidence="5" id="KW-1185">Reference proteome</keyword>
<dbReference type="Proteomes" id="UP001400965">
    <property type="component" value="Unassembled WGS sequence"/>
</dbReference>
<dbReference type="InterPro" id="IPR010572">
    <property type="entry name" value="Tail_dom"/>
</dbReference>
<dbReference type="EMBL" id="BAAACP010000002">
    <property type="protein sequence ID" value="GAA0861698.1"/>
    <property type="molecule type" value="Genomic_DNA"/>
</dbReference>
<dbReference type="RefSeq" id="WP_346041603.1">
    <property type="nucleotide sequence ID" value="NZ_BAAACP010000002.1"/>
</dbReference>
<gene>
    <name evidence="4" type="ORF">GCM10008917_04090</name>
</gene>
<protein>
    <recommendedName>
        <fullName evidence="3">Tail spike domain-containing protein</fullName>
    </recommendedName>
</protein>
<dbReference type="InterPro" id="IPR013783">
    <property type="entry name" value="Ig-like_fold"/>
</dbReference>
<dbReference type="Pfam" id="PF06605">
    <property type="entry name" value="Prophage_tail"/>
    <property type="match status" value="1"/>
</dbReference>
<evidence type="ECO:0000256" key="2">
    <source>
        <dbReference type="SAM" id="MobiDB-lite"/>
    </source>
</evidence>
<reference evidence="4 5" key="1">
    <citation type="journal article" date="2019" name="Int. J. Syst. Evol. Microbiol.">
        <title>The Global Catalogue of Microorganisms (GCM) 10K type strain sequencing project: providing services to taxonomists for standard genome sequencing and annotation.</title>
        <authorList>
            <consortium name="The Broad Institute Genomics Platform"/>
            <consortium name="The Broad Institute Genome Sequencing Center for Infectious Disease"/>
            <person name="Wu L."/>
            <person name="Ma J."/>
        </authorList>
    </citation>
    <scope>NUCLEOTIDE SEQUENCE [LARGE SCALE GENOMIC DNA]</scope>
    <source>
        <strain evidence="4 5">JCM 6486</strain>
    </source>
</reference>
<evidence type="ECO:0000256" key="1">
    <source>
        <dbReference type="SAM" id="Coils"/>
    </source>
</evidence>
<evidence type="ECO:0000313" key="5">
    <source>
        <dbReference type="Proteomes" id="UP001400965"/>
    </source>
</evidence>
<feature type="region of interest" description="Disordered" evidence="2">
    <location>
        <begin position="359"/>
        <end position="392"/>
    </location>
</feature>